<reference evidence="9 10" key="1">
    <citation type="submission" date="2013-08" db="EMBL/GenBank/DDBJ databases">
        <title>An opportunistic ruminal bacterium that causes liver abscesses in cattle.</title>
        <authorList>
            <person name="Benahmed F.H."/>
            <person name="Rasmussen M."/>
            <person name="Harbottle H."/>
            <person name="Soppet D."/>
            <person name="Nagaraja T.G."/>
            <person name="Davidson M."/>
        </authorList>
    </citation>
    <scope>NUCLEOTIDE SEQUENCE [LARGE SCALE GENOMIC DNA]</scope>
    <source>
        <strain evidence="9 10">B35</strain>
    </source>
</reference>
<evidence type="ECO:0000313" key="9">
    <source>
        <dbReference type="EMBL" id="KID49981.1"/>
    </source>
</evidence>
<protein>
    <recommendedName>
        <fullName evidence="7">Aminotransferase</fullName>
        <ecNumber evidence="7">2.6.1.-</ecNumber>
    </recommendedName>
</protein>
<comment type="caution">
    <text evidence="9">The sequence shown here is derived from an EMBL/GenBank/DDBJ whole genome shotgun (WGS) entry which is preliminary data.</text>
</comment>
<dbReference type="SUPFAM" id="SSF53383">
    <property type="entry name" value="PLP-dependent transferases"/>
    <property type="match status" value="1"/>
</dbReference>
<evidence type="ECO:0000256" key="3">
    <source>
        <dbReference type="ARBA" id="ARBA00011738"/>
    </source>
</evidence>
<dbReference type="CDD" id="cd00609">
    <property type="entry name" value="AAT_like"/>
    <property type="match status" value="1"/>
</dbReference>
<evidence type="ECO:0000313" key="10">
    <source>
        <dbReference type="Proteomes" id="UP000031184"/>
    </source>
</evidence>
<evidence type="ECO:0000256" key="4">
    <source>
        <dbReference type="ARBA" id="ARBA00022576"/>
    </source>
</evidence>
<proteinExistence type="inferred from homology"/>
<organism evidence="9 10">
    <name type="scientific">Fusobacterium necrophorum subsp. funduliforme B35</name>
    <dbReference type="NCBI Taxonomy" id="1226633"/>
    <lineage>
        <taxon>Bacteria</taxon>
        <taxon>Fusobacteriati</taxon>
        <taxon>Fusobacteriota</taxon>
        <taxon>Fusobacteriia</taxon>
        <taxon>Fusobacteriales</taxon>
        <taxon>Fusobacteriaceae</taxon>
        <taxon>Fusobacterium</taxon>
    </lineage>
</organism>
<comment type="cofactor">
    <cofactor evidence="1 7">
        <name>pyridoxal 5'-phosphate</name>
        <dbReference type="ChEBI" id="CHEBI:597326"/>
    </cofactor>
</comment>
<dbReference type="GO" id="GO:0042802">
    <property type="term" value="F:identical protein binding"/>
    <property type="evidence" value="ECO:0007669"/>
    <property type="project" value="TreeGrafter"/>
</dbReference>
<name>A0A0B4EKE4_9FUSO</name>
<dbReference type="AlphaFoldDB" id="A0A0B4EKE4"/>
<comment type="subunit">
    <text evidence="3">Homodimer.</text>
</comment>
<keyword evidence="5 7" id="KW-0808">Transferase</keyword>
<dbReference type="PANTHER" id="PTHR11879">
    <property type="entry name" value="ASPARTATE AMINOTRANSFERASE"/>
    <property type="match status" value="1"/>
</dbReference>
<dbReference type="EC" id="2.6.1.-" evidence="7"/>
<dbReference type="PATRIC" id="fig|1226633.4.peg.460"/>
<keyword evidence="6" id="KW-0663">Pyridoxal phosphate</keyword>
<dbReference type="InterPro" id="IPR004838">
    <property type="entry name" value="NHTrfase_class1_PyrdxlP-BS"/>
</dbReference>
<keyword evidence="4 7" id="KW-0032">Aminotransferase</keyword>
<dbReference type="Pfam" id="PF00155">
    <property type="entry name" value="Aminotran_1_2"/>
    <property type="match status" value="1"/>
</dbReference>
<comment type="similarity">
    <text evidence="2 7">Belongs to the class-I pyridoxal-phosphate-dependent aminotransferase family.</text>
</comment>
<dbReference type="PROSITE" id="PS00105">
    <property type="entry name" value="AA_TRANSFER_CLASS_1"/>
    <property type="match status" value="1"/>
</dbReference>
<dbReference type="PANTHER" id="PTHR11879:SF22">
    <property type="entry name" value="ASPARTATE AMINOTRANSFERASE, MITOCHONDRIAL"/>
    <property type="match status" value="1"/>
</dbReference>
<dbReference type="GO" id="GO:0030170">
    <property type="term" value="F:pyridoxal phosphate binding"/>
    <property type="evidence" value="ECO:0007669"/>
    <property type="project" value="InterPro"/>
</dbReference>
<dbReference type="GO" id="GO:0006520">
    <property type="term" value="P:amino acid metabolic process"/>
    <property type="evidence" value="ECO:0007669"/>
    <property type="project" value="InterPro"/>
</dbReference>
<dbReference type="InterPro" id="IPR015421">
    <property type="entry name" value="PyrdxlP-dep_Trfase_major"/>
</dbReference>
<accession>A0A0B4EKE4</accession>
<dbReference type="InterPro" id="IPR004839">
    <property type="entry name" value="Aminotransferase_I/II_large"/>
</dbReference>
<evidence type="ECO:0000256" key="7">
    <source>
        <dbReference type="RuleBase" id="RU000481"/>
    </source>
</evidence>
<dbReference type="GO" id="GO:0008483">
    <property type="term" value="F:transaminase activity"/>
    <property type="evidence" value="ECO:0007669"/>
    <property type="project" value="UniProtKB-KW"/>
</dbReference>
<evidence type="ECO:0000256" key="2">
    <source>
        <dbReference type="ARBA" id="ARBA00007441"/>
    </source>
</evidence>
<gene>
    <name evidence="9" type="ORF">C095_02315</name>
</gene>
<evidence type="ECO:0000256" key="5">
    <source>
        <dbReference type="ARBA" id="ARBA00022679"/>
    </source>
</evidence>
<dbReference type="Gene3D" id="3.90.1150.10">
    <property type="entry name" value="Aspartate Aminotransferase, domain 1"/>
    <property type="match status" value="1"/>
</dbReference>
<feature type="domain" description="Aminotransferase class I/classII large" evidence="8">
    <location>
        <begin position="59"/>
        <end position="411"/>
    </location>
</feature>
<dbReference type="Gene3D" id="3.40.640.10">
    <property type="entry name" value="Type I PLP-dependent aspartate aminotransferase-like (Major domain)"/>
    <property type="match status" value="1"/>
</dbReference>
<evidence type="ECO:0000256" key="1">
    <source>
        <dbReference type="ARBA" id="ARBA00001933"/>
    </source>
</evidence>
<dbReference type="InterPro" id="IPR015424">
    <property type="entry name" value="PyrdxlP-dep_Trfase"/>
</dbReference>
<dbReference type="EMBL" id="AUZI01000010">
    <property type="protein sequence ID" value="KID49981.1"/>
    <property type="molecule type" value="Genomic_DNA"/>
</dbReference>
<evidence type="ECO:0000259" key="8">
    <source>
        <dbReference type="Pfam" id="PF00155"/>
    </source>
</evidence>
<dbReference type="InterPro" id="IPR000796">
    <property type="entry name" value="Asp_trans"/>
</dbReference>
<evidence type="ECO:0000256" key="6">
    <source>
        <dbReference type="ARBA" id="ARBA00022898"/>
    </source>
</evidence>
<sequence>MTKRKELGGKMLARHYQGKKFSDEVFSTAQRAKEAIDKYGKEAVFNATLGSLYDEEENLVVFDVVRQMFRELPLTEFTAYAPHFTGSEAYKETVKKTVLGESYRKEYPNYFFSVIGTPGGTGALSNTIKNYLNHGEKILLPERMWGPYKAMAKEAGGSFDCYALFNEKNTFHLSNFEEKVKTLSREQESLVVVINDPCQNPTGFKLSQEEWLAVMRILKEAAKQSNIILIKDIAYKDFDTPEYEERSVLSELPENMLVVYAFSLSKSLGIYGMRAGAQLAISSSKEWIEEFETAAAFSCRATWSNASRGGMEMFVKIMETPSLREQLWEEQKKYEKLLLERAEIFITEARECHLDILPYRSGFFLTIPVGEKIREVTRELEQQNIFTIVFEDAIRIAICGIPKRKLRGLAKK</sequence>
<dbReference type="InterPro" id="IPR015422">
    <property type="entry name" value="PyrdxlP-dep_Trfase_small"/>
</dbReference>
<dbReference type="Proteomes" id="UP000031184">
    <property type="component" value="Unassembled WGS sequence"/>
</dbReference>